<dbReference type="GO" id="GO:0009379">
    <property type="term" value="C:Holliday junction helicase complex"/>
    <property type="evidence" value="ECO:0007669"/>
    <property type="project" value="InterPro"/>
</dbReference>
<dbReference type="Proteomes" id="UP000824164">
    <property type="component" value="Unassembled WGS sequence"/>
</dbReference>
<sequence>MIRYIKGVLEEAGTDYIVVDNQGIGYSISIPASVTGQLPCVGESVKIYTYLYMREDLLELYGFLTKDDLYVFRLLIKVNGIGPKGALAILSTISADKLRLAVMAGDEKAIAKAPGVGKKTAQKLIIELKDKLKLEDMFEESADQADNPLTSDAVQEAVLALTALGYSDSEAVSAVRRIKVTEGMDSEAVLKLALKEMLTF</sequence>
<comment type="caution">
    <text evidence="6">Lacks conserved residue(s) required for the propagation of feature annotation.</text>
</comment>
<dbReference type="InterPro" id="IPR010994">
    <property type="entry name" value="RuvA_2-like"/>
</dbReference>
<keyword evidence="2 6" id="KW-0227">DNA damage</keyword>
<dbReference type="HAMAP" id="MF_00031">
    <property type="entry name" value="DNA_HJ_migration_RuvA"/>
    <property type="match status" value="1"/>
</dbReference>
<dbReference type="Gene3D" id="1.10.8.10">
    <property type="entry name" value="DNA helicase RuvA subunit, C-terminal domain"/>
    <property type="match status" value="1"/>
</dbReference>
<organism evidence="8 9">
    <name type="scientific">Candidatus Onthocola gallistercoris</name>
    <dbReference type="NCBI Taxonomy" id="2840876"/>
    <lineage>
        <taxon>Bacteria</taxon>
        <taxon>Bacillati</taxon>
        <taxon>Bacillota</taxon>
        <taxon>Bacilli</taxon>
        <taxon>Candidatus Onthocola</taxon>
    </lineage>
</organism>
<comment type="caution">
    <text evidence="8">The sequence shown here is derived from an EMBL/GenBank/DDBJ whole genome shotgun (WGS) entry which is preliminary data.</text>
</comment>
<comment type="function">
    <text evidence="6">The RuvA-RuvB-RuvC complex processes Holliday junction (HJ) DNA during genetic recombination and DNA repair, while the RuvA-RuvB complex plays an important role in the rescue of blocked DNA replication forks via replication fork reversal (RFR). RuvA specifically binds to HJ cruciform DNA, conferring on it an open structure. The RuvB hexamer acts as an ATP-dependent pump, pulling dsDNA into and through the RuvAB complex. HJ branch migration allows RuvC to scan DNA until it finds its consensus sequence, where it cleaves and resolves the cruciform DNA.</text>
</comment>
<dbReference type="Pfam" id="PF07499">
    <property type="entry name" value="RuvA_C"/>
    <property type="match status" value="1"/>
</dbReference>
<dbReference type="SMART" id="SM00278">
    <property type="entry name" value="HhH1"/>
    <property type="match status" value="2"/>
</dbReference>
<evidence type="ECO:0000256" key="4">
    <source>
        <dbReference type="ARBA" id="ARBA00023172"/>
    </source>
</evidence>
<dbReference type="EMBL" id="DVLT01000024">
    <property type="protein sequence ID" value="HIU02311.1"/>
    <property type="molecule type" value="Genomic_DNA"/>
</dbReference>
<protein>
    <recommendedName>
        <fullName evidence="6">Holliday junction branch migration complex subunit RuvA</fullName>
    </recommendedName>
</protein>
<keyword evidence="4 6" id="KW-0233">DNA recombination</keyword>
<feature type="domain" description="Helix-hairpin-helix DNA-binding motif class 1" evidence="7">
    <location>
        <begin position="108"/>
        <end position="127"/>
    </location>
</feature>
<evidence type="ECO:0000256" key="6">
    <source>
        <dbReference type="HAMAP-Rule" id="MF_00031"/>
    </source>
</evidence>
<dbReference type="GO" id="GO:0009378">
    <property type="term" value="F:four-way junction helicase activity"/>
    <property type="evidence" value="ECO:0007669"/>
    <property type="project" value="InterPro"/>
</dbReference>
<dbReference type="GO" id="GO:0005737">
    <property type="term" value="C:cytoplasm"/>
    <property type="evidence" value="ECO:0007669"/>
    <property type="project" value="UniProtKB-SubCell"/>
</dbReference>
<reference evidence="8" key="2">
    <citation type="journal article" date="2021" name="PeerJ">
        <title>Extensive microbial diversity within the chicken gut microbiome revealed by metagenomics and culture.</title>
        <authorList>
            <person name="Gilroy R."/>
            <person name="Ravi A."/>
            <person name="Getino M."/>
            <person name="Pursley I."/>
            <person name="Horton D.L."/>
            <person name="Alikhan N.F."/>
            <person name="Baker D."/>
            <person name="Gharbi K."/>
            <person name="Hall N."/>
            <person name="Watson M."/>
            <person name="Adriaenssens E.M."/>
            <person name="Foster-Nyarko E."/>
            <person name="Jarju S."/>
            <person name="Secka A."/>
            <person name="Antonio M."/>
            <person name="Oren A."/>
            <person name="Chaudhuri R.R."/>
            <person name="La Ragione R."/>
            <person name="Hildebrand F."/>
            <person name="Pallen M.J."/>
        </authorList>
    </citation>
    <scope>NUCLEOTIDE SEQUENCE</scope>
    <source>
        <strain evidence="8">CHK187-14744</strain>
    </source>
</reference>
<dbReference type="SUPFAM" id="SSF47781">
    <property type="entry name" value="RuvA domain 2-like"/>
    <property type="match status" value="1"/>
</dbReference>
<evidence type="ECO:0000256" key="3">
    <source>
        <dbReference type="ARBA" id="ARBA00023125"/>
    </source>
</evidence>
<dbReference type="InterPro" id="IPR000085">
    <property type="entry name" value="RuvA"/>
</dbReference>
<dbReference type="Gene3D" id="2.40.50.140">
    <property type="entry name" value="Nucleic acid-binding proteins"/>
    <property type="match status" value="1"/>
</dbReference>
<evidence type="ECO:0000313" key="9">
    <source>
        <dbReference type="Proteomes" id="UP000824164"/>
    </source>
</evidence>
<name>A0A9D1HFD4_9FIRM</name>
<comment type="similarity">
    <text evidence="6">Belongs to the RuvA family.</text>
</comment>
<feature type="domain" description="Helix-hairpin-helix DNA-binding motif class 1" evidence="7">
    <location>
        <begin position="73"/>
        <end position="92"/>
    </location>
</feature>
<feature type="region of interest" description="Domain I" evidence="6">
    <location>
        <begin position="1"/>
        <end position="64"/>
    </location>
</feature>
<dbReference type="InterPro" id="IPR012340">
    <property type="entry name" value="NA-bd_OB-fold"/>
</dbReference>
<comment type="domain">
    <text evidence="6">Has three domains with a flexible linker between the domains II and III and assumes an 'L' shape. Domain III is highly mobile and contacts RuvB.</text>
</comment>
<comment type="subcellular location">
    <subcellularLocation>
        <location evidence="6">Cytoplasm</location>
    </subcellularLocation>
</comment>
<dbReference type="AlphaFoldDB" id="A0A9D1HFD4"/>
<dbReference type="NCBIfam" id="TIGR00084">
    <property type="entry name" value="ruvA"/>
    <property type="match status" value="1"/>
</dbReference>
<dbReference type="Gene3D" id="1.10.150.20">
    <property type="entry name" value="5' to 3' exonuclease, C-terminal subdomain"/>
    <property type="match status" value="1"/>
</dbReference>
<evidence type="ECO:0000256" key="2">
    <source>
        <dbReference type="ARBA" id="ARBA00022763"/>
    </source>
</evidence>
<keyword evidence="5 6" id="KW-0234">DNA repair</keyword>
<reference evidence="8" key="1">
    <citation type="submission" date="2020-10" db="EMBL/GenBank/DDBJ databases">
        <authorList>
            <person name="Gilroy R."/>
        </authorList>
    </citation>
    <scope>NUCLEOTIDE SEQUENCE</scope>
    <source>
        <strain evidence="8">CHK187-14744</strain>
    </source>
</reference>
<accession>A0A9D1HFD4</accession>
<dbReference type="InterPro" id="IPR011114">
    <property type="entry name" value="RuvA_C"/>
</dbReference>
<keyword evidence="1 6" id="KW-0963">Cytoplasm</keyword>
<gene>
    <name evidence="6 8" type="primary">ruvA</name>
    <name evidence="8" type="ORF">IAB63_03550</name>
</gene>
<dbReference type="Pfam" id="PF01330">
    <property type="entry name" value="RuvA_N"/>
    <property type="match status" value="1"/>
</dbReference>
<keyword evidence="3 6" id="KW-0238">DNA-binding</keyword>
<dbReference type="InterPro" id="IPR003583">
    <property type="entry name" value="Hlx-hairpin-Hlx_DNA-bd_motif"/>
</dbReference>
<dbReference type="GO" id="GO:0000400">
    <property type="term" value="F:four-way junction DNA binding"/>
    <property type="evidence" value="ECO:0007669"/>
    <property type="project" value="UniProtKB-UniRule"/>
</dbReference>
<dbReference type="CDD" id="cd14332">
    <property type="entry name" value="UBA_RuvA_C"/>
    <property type="match status" value="1"/>
</dbReference>
<dbReference type="GO" id="GO:0006281">
    <property type="term" value="P:DNA repair"/>
    <property type="evidence" value="ECO:0007669"/>
    <property type="project" value="UniProtKB-UniRule"/>
</dbReference>
<dbReference type="InterPro" id="IPR013849">
    <property type="entry name" value="DNA_helicase_Holl-junc_RuvA_I"/>
</dbReference>
<feature type="region of interest" description="Domain III" evidence="6">
    <location>
        <begin position="150"/>
        <end position="200"/>
    </location>
</feature>
<evidence type="ECO:0000256" key="1">
    <source>
        <dbReference type="ARBA" id="ARBA00022490"/>
    </source>
</evidence>
<evidence type="ECO:0000256" key="5">
    <source>
        <dbReference type="ARBA" id="ARBA00023204"/>
    </source>
</evidence>
<dbReference type="InterPro" id="IPR036267">
    <property type="entry name" value="RuvA_C_sf"/>
</dbReference>
<dbReference type="SUPFAM" id="SSF50249">
    <property type="entry name" value="Nucleic acid-binding proteins"/>
    <property type="match status" value="1"/>
</dbReference>
<dbReference type="GO" id="GO:0006310">
    <property type="term" value="P:DNA recombination"/>
    <property type="evidence" value="ECO:0007669"/>
    <property type="project" value="UniProtKB-UniRule"/>
</dbReference>
<comment type="subunit">
    <text evidence="6">Homotetramer. Forms an RuvA(8)-RuvB(12)-Holliday junction (HJ) complex. HJ DNA is sandwiched between 2 RuvA tetramers; dsDNA enters through RuvA and exits via RuvB. An RuvB hexamer assembles on each DNA strand where it exits the tetramer. Each RuvB hexamer is contacted by two RuvA subunits (via domain III) on 2 adjacent RuvB subunits; this complex drives branch migration. In the full resolvosome a probable DNA-RuvA(4)-RuvB(12)-RuvC(2) complex forms which resolves the HJ.</text>
</comment>
<dbReference type="GO" id="GO:0005524">
    <property type="term" value="F:ATP binding"/>
    <property type="evidence" value="ECO:0007669"/>
    <property type="project" value="InterPro"/>
</dbReference>
<proteinExistence type="inferred from homology"/>
<evidence type="ECO:0000259" key="7">
    <source>
        <dbReference type="SMART" id="SM00278"/>
    </source>
</evidence>
<dbReference type="GO" id="GO:0048476">
    <property type="term" value="C:Holliday junction resolvase complex"/>
    <property type="evidence" value="ECO:0007669"/>
    <property type="project" value="UniProtKB-UniRule"/>
</dbReference>
<dbReference type="SUPFAM" id="SSF46929">
    <property type="entry name" value="DNA helicase RuvA subunit, C-terminal domain"/>
    <property type="match status" value="1"/>
</dbReference>
<evidence type="ECO:0000313" key="8">
    <source>
        <dbReference type="EMBL" id="HIU02311.1"/>
    </source>
</evidence>
<dbReference type="Pfam" id="PF14520">
    <property type="entry name" value="HHH_5"/>
    <property type="match status" value="1"/>
</dbReference>